<dbReference type="CDD" id="cd04301">
    <property type="entry name" value="NAT_SF"/>
    <property type="match status" value="1"/>
</dbReference>
<dbReference type="EMBL" id="NVDQ01000013">
    <property type="protein sequence ID" value="PFV09320.1"/>
    <property type="molecule type" value="Genomic_DNA"/>
</dbReference>
<feature type="domain" description="N-acetyltransferase" evidence="1">
    <location>
        <begin position="2"/>
        <end position="168"/>
    </location>
</feature>
<dbReference type="PROSITE" id="PS51186">
    <property type="entry name" value="GNAT"/>
    <property type="match status" value="1"/>
</dbReference>
<name>A0A9X7BDV4_BACCE</name>
<evidence type="ECO:0000313" key="3">
    <source>
        <dbReference type="Proteomes" id="UP000226257"/>
    </source>
</evidence>
<sequence>MMNIRRATVEDAREIVVIKQKIVESTNFFLRSPEEPQEKAEDYQKKIQTGQGNGGLTLVVEFNDQVIGFLSFSRSSYMRLHHAGSFGMGIKPEFGNAGIGTKLLSYFIEWAKQQEGLEKICLDVFSNNKRAINLYKRLGFREEGRQINQIRFKDGSYADIILMALYIKIPSKLAY</sequence>
<dbReference type="RefSeq" id="WP_080478558.1">
    <property type="nucleotide sequence ID" value="NZ_MCAX01000020.1"/>
</dbReference>
<dbReference type="PANTHER" id="PTHR43415:SF3">
    <property type="entry name" value="GNAT-FAMILY ACETYLTRANSFERASE"/>
    <property type="match status" value="1"/>
</dbReference>
<dbReference type="AlphaFoldDB" id="A0A9X7BDV4"/>
<organism evidence="2 3">
    <name type="scientific">Bacillus cereus</name>
    <dbReference type="NCBI Taxonomy" id="1396"/>
    <lineage>
        <taxon>Bacteria</taxon>
        <taxon>Bacillati</taxon>
        <taxon>Bacillota</taxon>
        <taxon>Bacilli</taxon>
        <taxon>Bacillales</taxon>
        <taxon>Bacillaceae</taxon>
        <taxon>Bacillus</taxon>
        <taxon>Bacillus cereus group</taxon>
    </lineage>
</organism>
<dbReference type="GO" id="GO:0016747">
    <property type="term" value="F:acyltransferase activity, transferring groups other than amino-acyl groups"/>
    <property type="evidence" value="ECO:0007669"/>
    <property type="project" value="InterPro"/>
</dbReference>
<dbReference type="Proteomes" id="UP000226257">
    <property type="component" value="Unassembled WGS sequence"/>
</dbReference>
<gene>
    <name evidence="2" type="ORF">COK98_07470</name>
</gene>
<dbReference type="InterPro" id="IPR000182">
    <property type="entry name" value="GNAT_dom"/>
</dbReference>
<protein>
    <submittedName>
        <fullName evidence="2">N-acetyltransferase</fullName>
    </submittedName>
</protein>
<comment type="caution">
    <text evidence="2">The sequence shown here is derived from an EMBL/GenBank/DDBJ whole genome shotgun (WGS) entry which is preliminary data.</text>
</comment>
<evidence type="ECO:0000313" key="2">
    <source>
        <dbReference type="EMBL" id="PFV09320.1"/>
    </source>
</evidence>
<reference evidence="2 3" key="1">
    <citation type="submission" date="2017-09" db="EMBL/GenBank/DDBJ databases">
        <title>Large-scale bioinformatics analysis of Bacillus genomes uncovers conserved roles of natural products in bacterial physiology.</title>
        <authorList>
            <consortium name="Agbiome Team Llc"/>
            <person name="Bleich R.M."/>
            <person name="Grubbs K.J."/>
            <person name="Santa Maria K.C."/>
            <person name="Allen S.E."/>
            <person name="Farag S."/>
            <person name="Shank E.A."/>
            <person name="Bowers A."/>
        </authorList>
    </citation>
    <scope>NUCLEOTIDE SEQUENCE [LARGE SCALE GENOMIC DNA]</scope>
    <source>
        <strain evidence="2 3">AFS060282</strain>
    </source>
</reference>
<dbReference type="SUPFAM" id="SSF55729">
    <property type="entry name" value="Acyl-CoA N-acyltransferases (Nat)"/>
    <property type="match status" value="1"/>
</dbReference>
<dbReference type="InterPro" id="IPR016181">
    <property type="entry name" value="Acyl_CoA_acyltransferase"/>
</dbReference>
<dbReference type="Gene3D" id="3.40.630.30">
    <property type="match status" value="1"/>
</dbReference>
<dbReference type="Pfam" id="PF00583">
    <property type="entry name" value="Acetyltransf_1"/>
    <property type="match status" value="1"/>
</dbReference>
<proteinExistence type="predicted"/>
<evidence type="ECO:0000259" key="1">
    <source>
        <dbReference type="PROSITE" id="PS51186"/>
    </source>
</evidence>
<dbReference type="PANTHER" id="PTHR43415">
    <property type="entry name" value="SPERMIDINE N(1)-ACETYLTRANSFERASE"/>
    <property type="match status" value="1"/>
</dbReference>
<accession>A0A9X7BDV4</accession>